<evidence type="ECO:0000256" key="2">
    <source>
        <dbReference type="ARBA" id="ARBA00023136"/>
    </source>
</evidence>
<evidence type="ECO:0000313" key="6">
    <source>
        <dbReference type="Proteomes" id="UP000887568"/>
    </source>
</evidence>
<dbReference type="PROSITE" id="PS50003">
    <property type="entry name" value="PH_DOMAIN"/>
    <property type="match status" value="1"/>
</dbReference>
<dbReference type="GO" id="GO:0016020">
    <property type="term" value="C:membrane"/>
    <property type="evidence" value="ECO:0007669"/>
    <property type="project" value="UniProtKB-SubCell"/>
</dbReference>
<feature type="compositionally biased region" description="Pro residues" evidence="3">
    <location>
        <begin position="123"/>
        <end position="151"/>
    </location>
</feature>
<dbReference type="OrthoDB" id="2157866at2759"/>
<dbReference type="Pfam" id="PF00169">
    <property type="entry name" value="PH"/>
    <property type="match status" value="1"/>
</dbReference>
<evidence type="ECO:0000256" key="3">
    <source>
        <dbReference type="SAM" id="MobiDB-lite"/>
    </source>
</evidence>
<organism evidence="5 6">
    <name type="scientific">Patiria miniata</name>
    <name type="common">Bat star</name>
    <name type="synonym">Asterina miniata</name>
    <dbReference type="NCBI Taxonomy" id="46514"/>
    <lineage>
        <taxon>Eukaryota</taxon>
        <taxon>Metazoa</taxon>
        <taxon>Echinodermata</taxon>
        <taxon>Eleutherozoa</taxon>
        <taxon>Asterozoa</taxon>
        <taxon>Asteroidea</taxon>
        <taxon>Valvatacea</taxon>
        <taxon>Valvatida</taxon>
        <taxon>Asterinidae</taxon>
        <taxon>Patiria</taxon>
    </lineage>
</organism>
<sequence>MASLEAARSHGVAKASWMLRQSEILCRWKNCFCVLYRNGNFTYYKDENRQEEQGSVNITKSCYAVNCGEEISVGCPPPGKVKSCLLELRTHQVNMMFCTDSLDDSQTWKSALIEVKNANSQPARPPAARPPAAAPAPIMAPPPYAPQPQPSVAMAPPPYTVTQVAPVNQWGRTTTYTSYQVPSNQYVIPPANQTLILNGRTVVQRGYPVQNTVYSYPGQTCMYTCQPSQSTTILYR</sequence>
<dbReference type="GO" id="GO:0045595">
    <property type="term" value="P:regulation of cell differentiation"/>
    <property type="evidence" value="ECO:0007669"/>
    <property type="project" value="TreeGrafter"/>
</dbReference>
<dbReference type="RefSeq" id="XP_038049954.1">
    <property type="nucleotide sequence ID" value="XM_038194026.1"/>
</dbReference>
<dbReference type="PANTHER" id="PTHR14309:SF10">
    <property type="entry name" value="PH DOMAIN-CONTAINING PROTEIN"/>
    <property type="match status" value="1"/>
</dbReference>
<protein>
    <recommendedName>
        <fullName evidence="4">PH domain-containing protein</fullName>
    </recommendedName>
</protein>
<evidence type="ECO:0000313" key="5">
    <source>
        <dbReference type="EnsemblMetazoa" id="XP_038049954.1"/>
    </source>
</evidence>
<keyword evidence="6" id="KW-1185">Reference proteome</keyword>
<dbReference type="AlphaFoldDB" id="A0A913ZEQ5"/>
<reference evidence="5" key="1">
    <citation type="submission" date="2022-11" db="UniProtKB">
        <authorList>
            <consortium name="EnsemblMetazoa"/>
        </authorList>
    </citation>
    <scope>IDENTIFICATION</scope>
</reference>
<proteinExistence type="predicted"/>
<keyword evidence="2" id="KW-0472">Membrane</keyword>
<dbReference type="EnsemblMetazoa" id="XM_038194027.1">
    <property type="protein sequence ID" value="XP_038049955.1"/>
    <property type="gene ID" value="LOC119723409"/>
</dbReference>
<evidence type="ECO:0000259" key="4">
    <source>
        <dbReference type="PROSITE" id="PS50003"/>
    </source>
</evidence>
<dbReference type="SUPFAM" id="SSF50729">
    <property type="entry name" value="PH domain-like"/>
    <property type="match status" value="1"/>
</dbReference>
<accession>A0A913ZEQ5</accession>
<evidence type="ECO:0000256" key="1">
    <source>
        <dbReference type="ARBA" id="ARBA00004370"/>
    </source>
</evidence>
<dbReference type="RefSeq" id="XP_038049955.1">
    <property type="nucleotide sequence ID" value="XM_038194027.1"/>
</dbReference>
<dbReference type="Proteomes" id="UP000887568">
    <property type="component" value="Unplaced"/>
</dbReference>
<dbReference type="InterPro" id="IPR011993">
    <property type="entry name" value="PH-like_dom_sf"/>
</dbReference>
<feature type="region of interest" description="Disordered" evidence="3">
    <location>
        <begin position="118"/>
        <end position="151"/>
    </location>
</feature>
<comment type="subcellular location">
    <subcellularLocation>
        <location evidence="1">Membrane</location>
    </subcellularLocation>
</comment>
<dbReference type="InterPro" id="IPR039680">
    <property type="entry name" value="PLEKHB1/2"/>
</dbReference>
<dbReference type="SMART" id="SM00233">
    <property type="entry name" value="PH"/>
    <property type="match status" value="1"/>
</dbReference>
<dbReference type="PANTHER" id="PTHR14309">
    <property type="entry name" value="EXPRESSED PROTEIN"/>
    <property type="match status" value="1"/>
</dbReference>
<dbReference type="InterPro" id="IPR001849">
    <property type="entry name" value="PH_domain"/>
</dbReference>
<feature type="domain" description="PH" evidence="4">
    <location>
        <begin position="11"/>
        <end position="117"/>
    </location>
</feature>
<dbReference type="GeneID" id="119723409"/>
<dbReference type="Gene3D" id="2.30.29.30">
    <property type="entry name" value="Pleckstrin-homology domain (PH domain)/Phosphotyrosine-binding domain (PTB)"/>
    <property type="match status" value="1"/>
</dbReference>
<dbReference type="FunFam" id="2.30.29.30:FF:000073">
    <property type="entry name" value="Pleckstrin homology domain-containing family B member 2"/>
    <property type="match status" value="1"/>
</dbReference>
<name>A0A913ZEQ5_PATMI</name>
<dbReference type="OMA" id="YIGSEVM"/>
<dbReference type="EnsemblMetazoa" id="XM_038194026.1">
    <property type="protein sequence ID" value="XP_038049954.1"/>
    <property type="gene ID" value="LOC119723409"/>
</dbReference>